<dbReference type="PANTHER" id="PTHR43428">
    <property type="entry name" value="ARSENATE REDUCTASE"/>
    <property type="match status" value="1"/>
</dbReference>
<protein>
    <submittedName>
        <fullName evidence="3">Arsenate reductase ArsC</fullName>
    </submittedName>
</protein>
<reference evidence="3" key="1">
    <citation type="journal article" date="2020" name="mSystems">
        <title>Genome- and Community-Level Interaction Insights into Carbon Utilization and Element Cycling Functions of Hydrothermarchaeota in Hydrothermal Sediment.</title>
        <authorList>
            <person name="Zhou Z."/>
            <person name="Liu Y."/>
            <person name="Xu W."/>
            <person name="Pan J."/>
            <person name="Luo Z.H."/>
            <person name="Li M."/>
        </authorList>
    </citation>
    <scope>NUCLEOTIDE SEQUENCE</scope>
    <source>
        <strain evidence="3">SpSt-1183</strain>
    </source>
</reference>
<dbReference type="GO" id="GO:0046685">
    <property type="term" value="P:response to arsenic-containing substance"/>
    <property type="evidence" value="ECO:0007669"/>
    <property type="project" value="UniProtKB-KW"/>
</dbReference>
<accession>A0A831PT50</accession>
<gene>
    <name evidence="3" type="ORF">ENN52_03060</name>
</gene>
<dbReference type="PANTHER" id="PTHR43428:SF1">
    <property type="entry name" value="ARSENATE REDUCTASE"/>
    <property type="match status" value="1"/>
</dbReference>
<proteinExistence type="predicted"/>
<dbReference type="EMBL" id="DSBY01000129">
    <property type="protein sequence ID" value="HDS63108.1"/>
    <property type="molecule type" value="Genomic_DNA"/>
</dbReference>
<evidence type="ECO:0000313" key="3">
    <source>
        <dbReference type="EMBL" id="HDS63108.1"/>
    </source>
</evidence>
<dbReference type="SMART" id="SM00226">
    <property type="entry name" value="LMWPc"/>
    <property type="match status" value="1"/>
</dbReference>
<dbReference type="CDD" id="cd16345">
    <property type="entry name" value="LMWP_ArsC"/>
    <property type="match status" value="1"/>
</dbReference>
<keyword evidence="1" id="KW-0059">Arsenical resistance</keyword>
<dbReference type="SUPFAM" id="SSF52788">
    <property type="entry name" value="Phosphotyrosine protein phosphatases I"/>
    <property type="match status" value="1"/>
</dbReference>
<evidence type="ECO:0000256" key="1">
    <source>
        <dbReference type="ARBA" id="ARBA00022849"/>
    </source>
</evidence>
<evidence type="ECO:0000259" key="2">
    <source>
        <dbReference type="SMART" id="SM00226"/>
    </source>
</evidence>
<feature type="domain" description="Phosphotyrosine protein phosphatase I" evidence="2">
    <location>
        <begin position="3"/>
        <end position="134"/>
    </location>
</feature>
<name>A0A831PT50_9EURY</name>
<comment type="caution">
    <text evidence="3">The sequence shown here is derived from an EMBL/GenBank/DDBJ whole genome shotgun (WGS) entry which is preliminary data.</text>
</comment>
<dbReference type="Gene3D" id="3.40.50.2300">
    <property type="match status" value="1"/>
</dbReference>
<dbReference type="InterPro" id="IPR036196">
    <property type="entry name" value="Ptyr_pPase_sf"/>
</dbReference>
<dbReference type="Pfam" id="PF01451">
    <property type="entry name" value="LMWPc"/>
    <property type="match status" value="1"/>
</dbReference>
<dbReference type="AlphaFoldDB" id="A0A831PT50"/>
<dbReference type="Proteomes" id="UP000885648">
    <property type="component" value="Unassembled WGS sequence"/>
</dbReference>
<sequence length="136" mass="15145">MTQKILFISTHNAARSQMAEGYLRAKYGDRYEAFSAGLQPDALDPRAVRVMAEIGIDISAQRAKSLSEYFEKQMDVVVTVCEGGICPMFPWATTIIHEEFPDPQALAGDDEEAIAGFRAVRDDLAAWIDARFGKRE</sequence>
<dbReference type="InterPro" id="IPR023485">
    <property type="entry name" value="Ptyr_pPase"/>
</dbReference>
<organism evidence="3">
    <name type="scientific">Methanofollis liminatans</name>
    <dbReference type="NCBI Taxonomy" id="2201"/>
    <lineage>
        <taxon>Archaea</taxon>
        <taxon>Methanobacteriati</taxon>
        <taxon>Methanobacteriota</taxon>
        <taxon>Stenosarchaea group</taxon>
        <taxon>Methanomicrobia</taxon>
        <taxon>Methanomicrobiales</taxon>
        <taxon>Methanomicrobiaceae</taxon>
        <taxon>Methanofollis</taxon>
    </lineage>
</organism>